<evidence type="ECO:0000256" key="1">
    <source>
        <dbReference type="ARBA" id="ARBA00000901"/>
    </source>
</evidence>
<reference evidence="12 13" key="1">
    <citation type="journal article" date="2011" name="Front. Microbiol.">
        <title>Genomic signatures of strain selection and enhancement in Bacillus atrophaeus var. globigii, a historical biowarfare simulant.</title>
        <authorList>
            <person name="Gibbons H.S."/>
            <person name="Broomall S.M."/>
            <person name="McNew L.A."/>
            <person name="Daligault H."/>
            <person name="Chapman C."/>
            <person name="Bruce D."/>
            <person name="Karavis M."/>
            <person name="Krepps M."/>
            <person name="McGregor P.A."/>
            <person name="Hong C."/>
            <person name="Park K.H."/>
            <person name="Akmal A."/>
            <person name="Feldman A."/>
            <person name="Lin J.S."/>
            <person name="Chang W.E."/>
            <person name="Higgs B.W."/>
            <person name="Demirev P."/>
            <person name="Lindquist J."/>
            <person name="Liem A."/>
            <person name="Fochler E."/>
            <person name="Read T.D."/>
            <person name="Tapia R."/>
            <person name="Johnson S."/>
            <person name="Bishop-Lilly K.A."/>
            <person name="Detter C."/>
            <person name="Han C."/>
            <person name="Sozhamannan S."/>
            <person name="Rosenzweig C.N."/>
            <person name="Skowronski E.W."/>
        </authorList>
    </citation>
    <scope>NUCLEOTIDE SEQUENCE [LARGE SCALE GENOMIC DNA]</scope>
    <source>
        <strain evidence="12 13">AK5</strain>
    </source>
</reference>
<evidence type="ECO:0000256" key="5">
    <source>
        <dbReference type="ARBA" id="ARBA00022490"/>
    </source>
</evidence>
<dbReference type="InterPro" id="IPR044524">
    <property type="entry name" value="Isoase_HisA-like"/>
</dbReference>
<keyword evidence="6 9" id="KW-0028">Amino-acid biosynthesis</keyword>
<dbReference type="InterPro" id="IPR023016">
    <property type="entry name" value="HisA/PriA"/>
</dbReference>
<gene>
    <name evidence="9 12" type="primary">hisA</name>
    <name evidence="12" type="ORF">CWE06_00210</name>
</gene>
<protein>
    <recommendedName>
        <fullName evidence="9 11">1-(5-phosphoribosyl)-5-[(5-phosphoribosylamino)methylideneamino] imidazole-4-carboxamide isomerase</fullName>
        <ecNumber evidence="9 11">5.3.1.16</ecNumber>
    </recommendedName>
    <alternativeName>
        <fullName evidence="9">Phosphoribosylformimino-5-aminoimidazole carboxamide ribotide isomerase</fullName>
    </alternativeName>
</protein>
<dbReference type="NCBIfam" id="TIGR00007">
    <property type="entry name" value="1-(5-phosphoribosyl)-5-[(5-phosphoribosylamino)methylideneamino]imidazole-4-carboxamide isomerase"/>
    <property type="match status" value="1"/>
</dbReference>
<dbReference type="InterPro" id="IPR013785">
    <property type="entry name" value="Aldolase_TIM"/>
</dbReference>
<keyword evidence="7 9" id="KW-0368">Histidine biosynthesis</keyword>
<comment type="subcellular location">
    <subcellularLocation>
        <location evidence="2 9 11">Cytoplasm</location>
    </subcellularLocation>
</comment>
<dbReference type="InterPro" id="IPR006063">
    <property type="entry name" value="HisA_bact_arch"/>
</dbReference>
<proteinExistence type="inferred from homology"/>
<keyword evidence="5 9" id="KW-0963">Cytoplasm</keyword>
<dbReference type="InterPro" id="IPR011060">
    <property type="entry name" value="RibuloseP-bd_barrel"/>
</dbReference>
<dbReference type="GO" id="GO:0003949">
    <property type="term" value="F:1-(5-phosphoribosyl)-5-[(5-phosphoribosylamino)methylideneamino]imidazole-4-carboxamide isomerase activity"/>
    <property type="evidence" value="ECO:0007669"/>
    <property type="project" value="UniProtKB-UniRule"/>
</dbReference>
<comment type="similarity">
    <text evidence="4 9 10">Belongs to the HisA/HisF family.</text>
</comment>
<dbReference type="Pfam" id="PF00977">
    <property type="entry name" value="His_biosynth"/>
    <property type="match status" value="1"/>
</dbReference>
<evidence type="ECO:0000256" key="2">
    <source>
        <dbReference type="ARBA" id="ARBA00004496"/>
    </source>
</evidence>
<comment type="caution">
    <text evidence="12">The sequence shown here is derived from an EMBL/GenBank/DDBJ whole genome shotgun (WGS) entry which is preliminary data.</text>
</comment>
<dbReference type="PANTHER" id="PTHR43090:SF2">
    <property type="entry name" value="1-(5-PHOSPHORIBOSYL)-5-[(5-PHOSPHORIBOSYLAMINO)METHYLIDENEAMINO] IMIDAZOLE-4-CARBOXAMIDE ISOMERASE"/>
    <property type="match status" value="1"/>
</dbReference>
<evidence type="ECO:0000256" key="8">
    <source>
        <dbReference type="ARBA" id="ARBA00023235"/>
    </source>
</evidence>
<evidence type="ECO:0000313" key="13">
    <source>
        <dbReference type="Proteomes" id="UP000288212"/>
    </source>
</evidence>
<dbReference type="EC" id="5.3.1.16" evidence="9 11"/>
<evidence type="ECO:0000256" key="9">
    <source>
        <dbReference type="HAMAP-Rule" id="MF_01014"/>
    </source>
</evidence>
<dbReference type="FunFam" id="3.20.20.70:FF:000009">
    <property type="entry name" value="1-(5-phosphoribosyl)-5-[(5-phosphoribosylamino)methylideneamino] imidazole-4-carboxamide isomerase"/>
    <property type="match status" value="1"/>
</dbReference>
<dbReference type="PANTHER" id="PTHR43090">
    <property type="entry name" value="1-(5-PHOSPHORIBOSYL)-5-[(5-PHOSPHORIBOSYLAMINO)METHYLIDENEAMINO] IMIDAZOLE-4-CARBOXAMIDE ISOMERASE"/>
    <property type="match status" value="1"/>
</dbReference>
<dbReference type="InterPro" id="IPR006062">
    <property type="entry name" value="His_biosynth"/>
</dbReference>
<dbReference type="GO" id="GO:0000162">
    <property type="term" value="P:L-tryptophan biosynthetic process"/>
    <property type="evidence" value="ECO:0007669"/>
    <property type="project" value="TreeGrafter"/>
</dbReference>
<feature type="active site" description="Proton acceptor" evidence="9">
    <location>
        <position position="7"/>
    </location>
</feature>
<evidence type="ECO:0000256" key="7">
    <source>
        <dbReference type="ARBA" id="ARBA00023102"/>
    </source>
</evidence>
<name>A0A432VXE8_9GAMM</name>
<dbReference type="SUPFAM" id="SSF51366">
    <property type="entry name" value="Ribulose-phoshate binding barrel"/>
    <property type="match status" value="1"/>
</dbReference>
<sequence>MLIPALDLIDGNVVRLLKGDFNQQTTYNSNPVAVALQYRDEGAEFLHLVDLDGARDTSKRQLNLLTEIVTVTGLPIQTGGGIRSRDDVANLLAAGVQRAVIGSKAVTAVDEVLGWLDEFGPEAIVLALDINIDQQGNRWLATHGWQSTSEVRLEDVLDRYQVRGLKHVLCTDISRDGTLAGSNVELYRDLKRAYPSIIWQASGGVASLAELETLKSANCDSVILGKSLLTGQFTLPEALTCWQNA</sequence>
<dbReference type="HAMAP" id="MF_01014">
    <property type="entry name" value="HisA"/>
    <property type="match status" value="1"/>
</dbReference>
<dbReference type="GO" id="GO:0000105">
    <property type="term" value="P:L-histidine biosynthetic process"/>
    <property type="evidence" value="ECO:0007669"/>
    <property type="project" value="UniProtKB-UniRule"/>
</dbReference>
<evidence type="ECO:0000256" key="6">
    <source>
        <dbReference type="ARBA" id="ARBA00022605"/>
    </source>
</evidence>
<keyword evidence="8 9" id="KW-0413">Isomerase</keyword>
<organism evidence="12 13">
    <name type="scientific">Aliidiomarina haloalkalitolerans</name>
    <dbReference type="NCBI Taxonomy" id="859059"/>
    <lineage>
        <taxon>Bacteria</taxon>
        <taxon>Pseudomonadati</taxon>
        <taxon>Pseudomonadota</taxon>
        <taxon>Gammaproteobacteria</taxon>
        <taxon>Alteromonadales</taxon>
        <taxon>Idiomarinaceae</taxon>
        <taxon>Aliidiomarina</taxon>
    </lineage>
</organism>
<accession>A0A432VXE8</accession>
<evidence type="ECO:0000256" key="10">
    <source>
        <dbReference type="RuleBase" id="RU003657"/>
    </source>
</evidence>
<dbReference type="GO" id="GO:0005737">
    <property type="term" value="C:cytoplasm"/>
    <property type="evidence" value="ECO:0007669"/>
    <property type="project" value="UniProtKB-SubCell"/>
</dbReference>
<dbReference type="Gene3D" id="3.20.20.70">
    <property type="entry name" value="Aldolase class I"/>
    <property type="match status" value="1"/>
</dbReference>
<dbReference type="CDD" id="cd04732">
    <property type="entry name" value="HisA"/>
    <property type="match status" value="1"/>
</dbReference>
<evidence type="ECO:0000256" key="11">
    <source>
        <dbReference type="RuleBase" id="RU003658"/>
    </source>
</evidence>
<keyword evidence="13" id="KW-1185">Reference proteome</keyword>
<evidence type="ECO:0000313" key="12">
    <source>
        <dbReference type="EMBL" id="RUO21337.1"/>
    </source>
</evidence>
<evidence type="ECO:0000256" key="4">
    <source>
        <dbReference type="ARBA" id="ARBA00009667"/>
    </source>
</evidence>
<dbReference type="Proteomes" id="UP000288212">
    <property type="component" value="Unassembled WGS sequence"/>
</dbReference>
<dbReference type="OrthoDB" id="9807749at2"/>
<evidence type="ECO:0000256" key="3">
    <source>
        <dbReference type="ARBA" id="ARBA00005133"/>
    </source>
</evidence>
<dbReference type="UniPathway" id="UPA00031">
    <property type="reaction ID" value="UER00009"/>
</dbReference>
<dbReference type="AlphaFoldDB" id="A0A432VXE8"/>
<feature type="active site" description="Proton donor" evidence="9">
    <location>
        <position position="129"/>
    </location>
</feature>
<dbReference type="RefSeq" id="WP_126790314.1">
    <property type="nucleotide sequence ID" value="NZ_PIPI01000001.1"/>
</dbReference>
<comment type="pathway">
    <text evidence="3 9 11">Amino-acid biosynthesis; L-histidine biosynthesis; L-histidine from 5-phospho-alpha-D-ribose 1-diphosphate: step 4/9.</text>
</comment>
<dbReference type="EMBL" id="PIPI01000001">
    <property type="protein sequence ID" value="RUO21337.1"/>
    <property type="molecule type" value="Genomic_DNA"/>
</dbReference>
<comment type="catalytic activity">
    <reaction evidence="1 9 11">
        <text>1-(5-phospho-beta-D-ribosyl)-5-[(5-phospho-beta-D-ribosylamino)methylideneamino]imidazole-4-carboxamide = 5-[(5-phospho-1-deoxy-D-ribulos-1-ylimino)methylamino]-1-(5-phospho-beta-D-ribosyl)imidazole-4-carboxamide</text>
        <dbReference type="Rhea" id="RHEA:15469"/>
        <dbReference type="ChEBI" id="CHEBI:58435"/>
        <dbReference type="ChEBI" id="CHEBI:58525"/>
        <dbReference type="EC" id="5.3.1.16"/>
    </reaction>
</comment>